<sequence length="84" mass="9690">MTPNWEGFFRVTKEVEKGVYRLEHLDGKKIPQTWNAINLRMLATKAGPGHEDETYKRPTTKAGPRHERPVKGRPLRLVPSTRDP</sequence>
<accession>A0A371F2W9</accession>
<organism evidence="2 3">
    <name type="scientific">Mucuna pruriens</name>
    <name type="common">Velvet bean</name>
    <name type="synonym">Dolichos pruriens</name>
    <dbReference type="NCBI Taxonomy" id="157652"/>
    <lineage>
        <taxon>Eukaryota</taxon>
        <taxon>Viridiplantae</taxon>
        <taxon>Streptophyta</taxon>
        <taxon>Embryophyta</taxon>
        <taxon>Tracheophyta</taxon>
        <taxon>Spermatophyta</taxon>
        <taxon>Magnoliopsida</taxon>
        <taxon>eudicotyledons</taxon>
        <taxon>Gunneridae</taxon>
        <taxon>Pentapetalae</taxon>
        <taxon>rosids</taxon>
        <taxon>fabids</taxon>
        <taxon>Fabales</taxon>
        <taxon>Fabaceae</taxon>
        <taxon>Papilionoideae</taxon>
        <taxon>50 kb inversion clade</taxon>
        <taxon>NPAAA clade</taxon>
        <taxon>indigoferoid/millettioid clade</taxon>
        <taxon>Phaseoleae</taxon>
        <taxon>Mucuna</taxon>
    </lineage>
</organism>
<evidence type="ECO:0000313" key="2">
    <source>
        <dbReference type="EMBL" id="RDX72638.1"/>
    </source>
</evidence>
<dbReference type="EMBL" id="QJKJ01010820">
    <property type="protein sequence ID" value="RDX72638.1"/>
    <property type="molecule type" value="Genomic_DNA"/>
</dbReference>
<dbReference type="Proteomes" id="UP000257109">
    <property type="component" value="Unassembled WGS sequence"/>
</dbReference>
<evidence type="ECO:0000256" key="1">
    <source>
        <dbReference type="SAM" id="MobiDB-lite"/>
    </source>
</evidence>
<keyword evidence="3" id="KW-1185">Reference proteome</keyword>
<feature type="region of interest" description="Disordered" evidence="1">
    <location>
        <begin position="44"/>
        <end position="84"/>
    </location>
</feature>
<gene>
    <name evidence="2" type="ORF">CR513_47842</name>
</gene>
<comment type="caution">
    <text evidence="2">The sequence shown here is derived from an EMBL/GenBank/DDBJ whole genome shotgun (WGS) entry which is preliminary data.</text>
</comment>
<protein>
    <submittedName>
        <fullName evidence="2">Uncharacterized protein</fullName>
    </submittedName>
</protein>
<dbReference type="AlphaFoldDB" id="A0A371F2W9"/>
<feature type="non-terminal residue" evidence="2">
    <location>
        <position position="1"/>
    </location>
</feature>
<name>A0A371F2W9_MUCPR</name>
<reference evidence="2" key="1">
    <citation type="submission" date="2018-05" db="EMBL/GenBank/DDBJ databases">
        <title>Draft genome of Mucuna pruriens seed.</title>
        <authorList>
            <person name="Nnadi N.E."/>
            <person name="Vos R."/>
            <person name="Hasami M.H."/>
            <person name="Devisetty U.K."/>
            <person name="Aguiy J.C."/>
        </authorList>
    </citation>
    <scope>NUCLEOTIDE SEQUENCE [LARGE SCALE GENOMIC DNA]</scope>
    <source>
        <strain evidence="2">JCA_2017</strain>
    </source>
</reference>
<evidence type="ECO:0000313" key="3">
    <source>
        <dbReference type="Proteomes" id="UP000257109"/>
    </source>
</evidence>
<proteinExistence type="predicted"/>
<dbReference type="OrthoDB" id="1433117at2759"/>